<evidence type="ECO:0000313" key="3">
    <source>
        <dbReference type="Proteomes" id="UP000005442"/>
    </source>
</evidence>
<proteinExistence type="predicted"/>
<gene>
    <name evidence="2" type="ordered locus">MycrhN_0736</name>
</gene>
<keyword evidence="3" id="KW-1185">Reference proteome</keyword>
<sequence length="44" mass="5068">MEEWTGVSSADTHSRDKRRERLDRQPLPILLFEPVSLIFGSPSL</sequence>
<dbReference type="HOGENOM" id="CLU_3218907_0_0_11"/>
<dbReference type="AlphaFoldDB" id="G8RPK5"/>
<organism evidence="2 3">
    <name type="scientific">Mycolicibacterium rhodesiae (strain NBB3)</name>
    <name type="common">Mycobacterium rhodesiae</name>
    <dbReference type="NCBI Taxonomy" id="710685"/>
    <lineage>
        <taxon>Bacteria</taxon>
        <taxon>Bacillati</taxon>
        <taxon>Actinomycetota</taxon>
        <taxon>Actinomycetes</taxon>
        <taxon>Mycobacteriales</taxon>
        <taxon>Mycobacteriaceae</taxon>
        <taxon>Mycolicibacterium</taxon>
    </lineage>
</organism>
<evidence type="ECO:0000313" key="2">
    <source>
        <dbReference type="EMBL" id="AEV71371.1"/>
    </source>
</evidence>
<evidence type="ECO:0000256" key="1">
    <source>
        <dbReference type="SAM" id="MobiDB-lite"/>
    </source>
</evidence>
<feature type="compositionally biased region" description="Polar residues" evidence="1">
    <location>
        <begin position="1"/>
        <end position="11"/>
    </location>
</feature>
<feature type="region of interest" description="Disordered" evidence="1">
    <location>
        <begin position="1"/>
        <end position="20"/>
    </location>
</feature>
<name>G8RPK5_MYCRN</name>
<reference evidence="2 3" key="1">
    <citation type="submission" date="2011-12" db="EMBL/GenBank/DDBJ databases">
        <title>Complete sequence of Mycobacterium rhodesiae NBB3.</title>
        <authorList>
            <consortium name="US DOE Joint Genome Institute"/>
            <person name="Lucas S."/>
            <person name="Han J."/>
            <person name="Lapidus A."/>
            <person name="Cheng J.-F."/>
            <person name="Goodwin L."/>
            <person name="Pitluck S."/>
            <person name="Peters L."/>
            <person name="Mikhailova N."/>
            <person name="Gu W."/>
            <person name="Detter J.C."/>
            <person name="Han C."/>
            <person name="Tapia R."/>
            <person name="Land M."/>
            <person name="Hauser L."/>
            <person name="Kyrpides N."/>
            <person name="Ivanova N."/>
            <person name="Pagani I."/>
            <person name="Mattes T."/>
            <person name="Holmes A."/>
            <person name="Rutledge P."/>
            <person name="Paulsen I."/>
            <person name="Coleman N."/>
            <person name="Woyke T."/>
        </authorList>
    </citation>
    <scope>NUCLEOTIDE SEQUENCE [LARGE SCALE GENOMIC DNA]</scope>
    <source>
        <strain evidence="2 3">NBB3</strain>
    </source>
</reference>
<accession>G8RPK5</accession>
<protein>
    <submittedName>
        <fullName evidence="2">Uncharacterized protein</fullName>
    </submittedName>
</protein>
<dbReference type="EMBL" id="CP003169">
    <property type="protein sequence ID" value="AEV71371.1"/>
    <property type="molecule type" value="Genomic_DNA"/>
</dbReference>
<dbReference type="Proteomes" id="UP000005442">
    <property type="component" value="Chromosome"/>
</dbReference>
<dbReference type="KEGG" id="mrh:MycrhN_0736"/>